<proteinExistence type="predicted"/>
<protein>
    <submittedName>
        <fullName evidence="1">Uncharacterized protein</fullName>
    </submittedName>
</protein>
<accession>A0A256A7D3</accession>
<comment type="caution">
    <text evidence="1">The sequence shown here is derived from an EMBL/GenBank/DDBJ whole genome shotgun (WGS) entry which is preliminary data.</text>
</comment>
<reference evidence="1 2" key="1">
    <citation type="submission" date="2017-07" db="EMBL/GenBank/DDBJ databases">
        <title>Flavobacterium cyanobacteriorum sp. nov., isolated from cyanobacterial aggregates in a eutrophic lake.</title>
        <authorList>
            <person name="Cai H."/>
        </authorList>
    </citation>
    <scope>NUCLEOTIDE SEQUENCE [LARGE SCALE GENOMIC DNA]</scope>
    <source>
        <strain evidence="1 2">TH167</strain>
    </source>
</reference>
<sequence length="89" mass="9896">AEYLPFGEIVTLANSILTPIKNKCLVRKLLVDEHKNSNNSPFKFNEGGALKNVRWTFLANEPAGARAIKWKPEITIMEQGTTTQNGVVL</sequence>
<dbReference type="Proteomes" id="UP000216035">
    <property type="component" value="Unassembled WGS sequence"/>
</dbReference>
<organism evidence="1 2">
    <name type="scientific">Flavobacterium aurantiibacter</name>
    <dbReference type="NCBI Taxonomy" id="2023067"/>
    <lineage>
        <taxon>Bacteria</taxon>
        <taxon>Pseudomonadati</taxon>
        <taxon>Bacteroidota</taxon>
        <taxon>Flavobacteriia</taxon>
        <taxon>Flavobacteriales</taxon>
        <taxon>Flavobacteriaceae</taxon>
        <taxon>Flavobacterium</taxon>
    </lineage>
</organism>
<name>A0A256A7D3_9FLAO</name>
<gene>
    <name evidence="1" type="ORF">CHX27_01325</name>
</gene>
<feature type="non-terminal residue" evidence="1">
    <location>
        <position position="1"/>
    </location>
</feature>
<dbReference type="RefSeq" id="WP_207758920.1">
    <property type="nucleotide sequence ID" value="NZ_NOXX01000095.1"/>
</dbReference>
<keyword evidence="2" id="KW-1185">Reference proteome</keyword>
<dbReference type="AlphaFoldDB" id="A0A256A7D3"/>
<evidence type="ECO:0000313" key="1">
    <source>
        <dbReference type="EMBL" id="OYQ49647.1"/>
    </source>
</evidence>
<evidence type="ECO:0000313" key="2">
    <source>
        <dbReference type="Proteomes" id="UP000216035"/>
    </source>
</evidence>
<dbReference type="EMBL" id="NOXX01000095">
    <property type="protein sequence ID" value="OYQ49647.1"/>
    <property type="molecule type" value="Genomic_DNA"/>
</dbReference>